<evidence type="ECO:0000256" key="2">
    <source>
        <dbReference type="ARBA" id="ARBA00022827"/>
    </source>
</evidence>
<accession>A0AAD4LFN9</accession>
<reference evidence="7" key="1">
    <citation type="submission" date="2022-01" db="EMBL/GenBank/DDBJ databases">
        <title>Comparative genomics reveals a dynamic genome evolution in the ectomycorrhizal milk-cap (Lactarius) mushrooms.</title>
        <authorList>
            <consortium name="DOE Joint Genome Institute"/>
            <person name="Lebreton A."/>
            <person name="Tang N."/>
            <person name="Kuo A."/>
            <person name="LaButti K."/>
            <person name="Drula E."/>
            <person name="Barry K."/>
            <person name="Clum A."/>
            <person name="Lipzen A."/>
            <person name="Mousain D."/>
            <person name="Ng V."/>
            <person name="Wang R."/>
            <person name="Wang X."/>
            <person name="Dai Y."/>
            <person name="Henrissat B."/>
            <person name="Grigoriev I.V."/>
            <person name="Guerin-Laguette A."/>
            <person name="Yu F."/>
            <person name="Martin F.M."/>
        </authorList>
    </citation>
    <scope>NUCLEOTIDE SEQUENCE</scope>
    <source>
        <strain evidence="7">QP</strain>
    </source>
</reference>
<dbReference type="InterPro" id="IPR002938">
    <property type="entry name" value="FAD-bd"/>
</dbReference>
<proteinExistence type="predicted"/>
<dbReference type="EMBL" id="JAKELL010000045">
    <property type="protein sequence ID" value="KAH8987847.1"/>
    <property type="molecule type" value="Genomic_DNA"/>
</dbReference>
<dbReference type="PRINTS" id="PR00420">
    <property type="entry name" value="RNGMNOXGNASE"/>
</dbReference>
<dbReference type="GO" id="GO:0004497">
    <property type="term" value="F:monooxygenase activity"/>
    <property type="evidence" value="ECO:0007669"/>
    <property type="project" value="UniProtKB-KW"/>
</dbReference>
<keyword evidence="8" id="KW-1185">Reference proteome</keyword>
<gene>
    <name evidence="7" type="ORF">EDB92DRAFT_1817779</name>
</gene>
<dbReference type="GO" id="GO:0071949">
    <property type="term" value="F:FAD binding"/>
    <property type="evidence" value="ECO:0007669"/>
    <property type="project" value="InterPro"/>
</dbReference>
<feature type="region of interest" description="Disordered" evidence="5">
    <location>
        <begin position="64"/>
        <end position="90"/>
    </location>
</feature>
<feature type="domain" description="FAD-binding" evidence="6">
    <location>
        <begin position="291"/>
        <end position="331"/>
    </location>
</feature>
<dbReference type="Proteomes" id="UP001201163">
    <property type="component" value="Unassembled WGS sequence"/>
</dbReference>
<keyword evidence="1" id="KW-0285">Flavoprotein</keyword>
<dbReference type="InterPro" id="IPR036188">
    <property type="entry name" value="FAD/NAD-bd_sf"/>
</dbReference>
<evidence type="ECO:0000256" key="1">
    <source>
        <dbReference type="ARBA" id="ARBA00022630"/>
    </source>
</evidence>
<dbReference type="PANTHER" id="PTHR46972">
    <property type="entry name" value="MONOOXYGENASE ASQM-RELATED"/>
    <property type="match status" value="1"/>
</dbReference>
<evidence type="ECO:0000259" key="6">
    <source>
        <dbReference type="Pfam" id="PF01494"/>
    </source>
</evidence>
<dbReference type="AlphaFoldDB" id="A0AAD4LFN9"/>
<dbReference type="SUPFAM" id="SSF51905">
    <property type="entry name" value="FAD/NAD(P)-binding domain"/>
    <property type="match status" value="1"/>
</dbReference>
<feature type="compositionally biased region" description="Basic and acidic residues" evidence="5">
    <location>
        <begin position="79"/>
        <end position="90"/>
    </location>
</feature>
<name>A0AAD4LFN9_9AGAM</name>
<organism evidence="7 8">
    <name type="scientific">Lactarius akahatsu</name>
    <dbReference type="NCBI Taxonomy" id="416441"/>
    <lineage>
        <taxon>Eukaryota</taxon>
        <taxon>Fungi</taxon>
        <taxon>Dikarya</taxon>
        <taxon>Basidiomycota</taxon>
        <taxon>Agaricomycotina</taxon>
        <taxon>Agaricomycetes</taxon>
        <taxon>Russulales</taxon>
        <taxon>Russulaceae</taxon>
        <taxon>Lactarius</taxon>
    </lineage>
</organism>
<sequence length="386" mass="41066">MPSQSPFSIAVVGAGLGGLVLARVLQLHGLTVTRTAGLTAQFRKLARPEDEEVKITDKHGTIALEEVPPPPAAEDPSSLDERAPLGGRPEIDRGQLRQLLIDSLLPGTVHWDHGVESVRLSDDDDKVSLIFMRPASSPPKKFDVVVGADGAWSRVRRFLSPAQPTYSGVTLVEGYLALDAAAADGDVTLQEAAKLVGRGTLFAISDSRGIIAQRNSGGVVRVYAALRVPLGTFDAAAAQPDTRTLRADILQHFDGWAPQLRALIDTPGTTGFVTRPLWVLPSGHQWETAPGGRVTLLGDAAHLMVPFAGAGANLAMADGADLGLALAKAKTPAELALRVREYEAAIQERGKEDWEVSMRNMDAFLSDDAPAPAVAALQTMREQQAH</sequence>
<evidence type="ECO:0000256" key="3">
    <source>
        <dbReference type="ARBA" id="ARBA00023002"/>
    </source>
</evidence>
<dbReference type="Gene3D" id="3.50.50.60">
    <property type="entry name" value="FAD/NAD(P)-binding domain"/>
    <property type="match status" value="1"/>
</dbReference>
<dbReference type="PANTHER" id="PTHR46972:SF1">
    <property type="entry name" value="FAD DEPENDENT OXIDOREDUCTASE DOMAIN-CONTAINING PROTEIN"/>
    <property type="match status" value="1"/>
</dbReference>
<protein>
    <submittedName>
        <fullName evidence="7">Monooxygenase</fullName>
    </submittedName>
</protein>
<keyword evidence="4 7" id="KW-0503">Monooxygenase</keyword>
<keyword evidence="3" id="KW-0560">Oxidoreductase</keyword>
<dbReference type="Pfam" id="PF01494">
    <property type="entry name" value="FAD_binding_3"/>
    <property type="match status" value="1"/>
</dbReference>
<evidence type="ECO:0000313" key="7">
    <source>
        <dbReference type="EMBL" id="KAH8987847.1"/>
    </source>
</evidence>
<comment type="caution">
    <text evidence="7">The sequence shown here is derived from an EMBL/GenBank/DDBJ whole genome shotgun (WGS) entry which is preliminary data.</text>
</comment>
<keyword evidence="2" id="KW-0274">FAD</keyword>
<evidence type="ECO:0000256" key="4">
    <source>
        <dbReference type="ARBA" id="ARBA00023033"/>
    </source>
</evidence>
<evidence type="ECO:0000313" key="8">
    <source>
        <dbReference type="Proteomes" id="UP001201163"/>
    </source>
</evidence>
<evidence type="ECO:0000256" key="5">
    <source>
        <dbReference type="SAM" id="MobiDB-lite"/>
    </source>
</evidence>